<dbReference type="InterPro" id="IPR009057">
    <property type="entry name" value="Homeodomain-like_sf"/>
</dbReference>
<dbReference type="PROSITE" id="PS51818">
    <property type="entry name" value="HOMEO_PROSPERO"/>
    <property type="match status" value="1"/>
</dbReference>
<evidence type="ECO:0000256" key="2">
    <source>
        <dbReference type="ARBA" id="ARBA00023015"/>
    </source>
</evidence>
<keyword evidence="5" id="KW-0804">Transcription</keyword>
<evidence type="ECO:0000256" key="1">
    <source>
        <dbReference type="ARBA" id="ARBA00004123"/>
    </source>
</evidence>
<protein>
    <recommendedName>
        <fullName evidence="7">Prospero domain-containing protein</fullName>
    </recommendedName>
</protein>
<dbReference type="PANTHER" id="PTHR12198">
    <property type="entry name" value="HOMEOBOX PROTEIN PROSPERO/PROX-1/CEH-26"/>
    <property type="match status" value="1"/>
</dbReference>
<keyword evidence="3" id="KW-0238">DNA-binding</keyword>
<keyword evidence="6" id="KW-0539">Nucleus</keyword>
<dbReference type="GO" id="GO:0000978">
    <property type="term" value="F:RNA polymerase II cis-regulatory region sequence-specific DNA binding"/>
    <property type="evidence" value="ECO:0007669"/>
    <property type="project" value="TreeGrafter"/>
</dbReference>
<keyword evidence="4" id="KW-0371">Homeobox</keyword>
<evidence type="ECO:0000256" key="4">
    <source>
        <dbReference type="ARBA" id="ARBA00023155"/>
    </source>
</evidence>
<evidence type="ECO:0000313" key="8">
    <source>
        <dbReference type="EMBL" id="KAK8763197.1"/>
    </source>
</evidence>
<evidence type="ECO:0000259" key="7">
    <source>
        <dbReference type="PROSITE" id="PS51818"/>
    </source>
</evidence>
<dbReference type="InterPro" id="IPR037131">
    <property type="entry name" value="Homeo_prospero_dom_sf"/>
</dbReference>
<dbReference type="InterPro" id="IPR039350">
    <property type="entry name" value="Prospero_homeodomain"/>
</dbReference>
<dbReference type="GO" id="GO:0000981">
    <property type="term" value="F:DNA-binding transcription factor activity, RNA polymerase II-specific"/>
    <property type="evidence" value="ECO:0007669"/>
    <property type="project" value="TreeGrafter"/>
</dbReference>
<dbReference type="PANTHER" id="PTHR12198:SF0">
    <property type="entry name" value="HOMEOBOX PROTEIN PROSPERO"/>
    <property type="match status" value="1"/>
</dbReference>
<dbReference type="GO" id="GO:0007399">
    <property type="term" value="P:nervous system development"/>
    <property type="evidence" value="ECO:0007669"/>
    <property type="project" value="UniProtKB-ARBA"/>
</dbReference>
<dbReference type="GO" id="GO:0005634">
    <property type="term" value="C:nucleus"/>
    <property type="evidence" value="ECO:0007669"/>
    <property type="project" value="UniProtKB-SubCell"/>
</dbReference>
<keyword evidence="9" id="KW-1185">Reference proteome</keyword>
<evidence type="ECO:0000256" key="6">
    <source>
        <dbReference type="ARBA" id="ARBA00023242"/>
    </source>
</evidence>
<evidence type="ECO:0000256" key="5">
    <source>
        <dbReference type="ARBA" id="ARBA00023163"/>
    </source>
</evidence>
<dbReference type="SUPFAM" id="SSF46689">
    <property type="entry name" value="Homeodomain-like"/>
    <property type="match status" value="1"/>
</dbReference>
<dbReference type="Proteomes" id="UP001321473">
    <property type="component" value="Unassembled WGS sequence"/>
</dbReference>
<dbReference type="InterPro" id="IPR023082">
    <property type="entry name" value="Homeo_prospero_dom"/>
</dbReference>
<evidence type="ECO:0000313" key="9">
    <source>
        <dbReference type="Proteomes" id="UP001321473"/>
    </source>
</evidence>
<name>A0AAQ4DL57_AMBAM</name>
<dbReference type="EMBL" id="JARKHS020029537">
    <property type="protein sequence ID" value="KAK8763197.1"/>
    <property type="molecule type" value="Genomic_DNA"/>
</dbReference>
<proteinExistence type="predicted"/>
<gene>
    <name evidence="8" type="ORF">V5799_034197</name>
</gene>
<comment type="caution">
    <text evidence="8">The sequence shown here is derived from an EMBL/GenBank/DDBJ whole genome shotgun (WGS) entry which is preliminary data.</text>
</comment>
<comment type="subcellular location">
    <subcellularLocation>
        <location evidence="1">Nucleus</location>
    </subcellularLocation>
</comment>
<sequence>MGADDKLSRLLRLDFVRWMALNGFFLKIYVQQQPSDGQRCALQATAASDADCCALCSALREFYYIQMEKYARQSVSEGIKNVEELTVSADSELLRVLNLHYNRNNHIEVPENFRYVVEQTLREFFRAIVAGKDQEQSWKKAIYKVIARLDDNVPEYFKSPNFLEQLE</sequence>
<keyword evidence="2" id="KW-0805">Transcription regulation</keyword>
<dbReference type="AlphaFoldDB" id="A0AAQ4DL57"/>
<evidence type="ECO:0000256" key="3">
    <source>
        <dbReference type="ARBA" id="ARBA00023125"/>
    </source>
</evidence>
<dbReference type="GO" id="GO:0048468">
    <property type="term" value="P:cell development"/>
    <property type="evidence" value="ECO:0007669"/>
    <property type="project" value="UniProtKB-ARBA"/>
</dbReference>
<dbReference type="Gene3D" id="1.10.10.500">
    <property type="entry name" value="Homeo-prospero domain"/>
    <property type="match status" value="1"/>
</dbReference>
<dbReference type="Pfam" id="PF05044">
    <property type="entry name" value="HPD"/>
    <property type="match status" value="1"/>
</dbReference>
<organism evidence="8 9">
    <name type="scientific">Amblyomma americanum</name>
    <name type="common">Lone star tick</name>
    <dbReference type="NCBI Taxonomy" id="6943"/>
    <lineage>
        <taxon>Eukaryota</taxon>
        <taxon>Metazoa</taxon>
        <taxon>Ecdysozoa</taxon>
        <taxon>Arthropoda</taxon>
        <taxon>Chelicerata</taxon>
        <taxon>Arachnida</taxon>
        <taxon>Acari</taxon>
        <taxon>Parasitiformes</taxon>
        <taxon>Ixodida</taxon>
        <taxon>Ixodoidea</taxon>
        <taxon>Ixodidae</taxon>
        <taxon>Amblyomminae</taxon>
        <taxon>Amblyomma</taxon>
    </lineage>
</organism>
<reference evidence="8 9" key="1">
    <citation type="journal article" date="2023" name="Arcadia Sci">
        <title>De novo assembly of a long-read Amblyomma americanum tick genome.</title>
        <authorList>
            <person name="Chou S."/>
            <person name="Poskanzer K.E."/>
            <person name="Rollins M."/>
            <person name="Thuy-Boun P.S."/>
        </authorList>
    </citation>
    <scope>NUCLEOTIDE SEQUENCE [LARGE SCALE GENOMIC DNA]</scope>
    <source>
        <strain evidence="8">F_SG_1</strain>
        <tissue evidence="8">Salivary glands</tissue>
    </source>
</reference>
<accession>A0AAQ4DL57</accession>
<feature type="domain" description="Prospero" evidence="7">
    <location>
        <begin position="1"/>
        <end position="167"/>
    </location>
</feature>